<feature type="coiled-coil region" evidence="1">
    <location>
        <begin position="2"/>
        <end position="43"/>
    </location>
</feature>
<organism evidence="2 3">
    <name type="scientific">Ornithinibacillus halophilus</name>
    <dbReference type="NCBI Taxonomy" id="930117"/>
    <lineage>
        <taxon>Bacteria</taxon>
        <taxon>Bacillati</taxon>
        <taxon>Bacillota</taxon>
        <taxon>Bacilli</taxon>
        <taxon>Bacillales</taxon>
        <taxon>Bacillaceae</taxon>
        <taxon>Ornithinibacillus</taxon>
    </lineage>
</organism>
<sequence>MKDNDQITLQDLRRKVEQHEETIVQLLEIIAATNRRISELTNKYYV</sequence>
<gene>
    <name evidence="2" type="ORF">SAMN05216225_10288</name>
</gene>
<name>A0A1M5J4T8_9BACI</name>
<accession>A0A1M5J4T8</accession>
<dbReference type="RefSeq" id="WP_159431575.1">
    <property type="nucleotide sequence ID" value="NZ_FQVW01000028.1"/>
</dbReference>
<dbReference type="Proteomes" id="UP000183988">
    <property type="component" value="Unassembled WGS sequence"/>
</dbReference>
<evidence type="ECO:0000256" key="1">
    <source>
        <dbReference type="SAM" id="Coils"/>
    </source>
</evidence>
<proteinExistence type="predicted"/>
<dbReference type="EMBL" id="FQVW01000028">
    <property type="protein sequence ID" value="SHG35542.1"/>
    <property type="molecule type" value="Genomic_DNA"/>
</dbReference>
<evidence type="ECO:0000313" key="2">
    <source>
        <dbReference type="EMBL" id="SHG35542.1"/>
    </source>
</evidence>
<protein>
    <submittedName>
        <fullName evidence="2">Uncharacterized protein</fullName>
    </submittedName>
</protein>
<dbReference type="OrthoDB" id="2972095at2"/>
<keyword evidence="3" id="KW-1185">Reference proteome</keyword>
<evidence type="ECO:0000313" key="3">
    <source>
        <dbReference type="Proteomes" id="UP000183988"/>
    </source>
</evidence>
<keyword evidence="1" id="KW-0175">Coiled coil</keyword>
<reference evidence="2 3" key="1">
    <citation type="submission" date="2016-11" db="EMBL/GenBank/DDBJ databases">
        <authorList>
            <person name="Jaros S."/>
            <person name="Januszkiewicz K."/>
            <person name="Wedrychowicz H."/>
        </authorList>
    </citation>
    <scope>NUCLEOTIDE SEQUENCE [LARGE SCALE GENOMIC DNA]</scope>
    <source>
        <strain evidence="2 3">IBRC-M 10683</strain>
    </source>
</reference>
<dbReference type="AlphaFoldDB" id="A0A1M5J4T8"/>